<evidence type="ECO:0000259" key="1">
    <source>
        <dbReference type="Pfam" id="PF00078"/>
    </source>
</evidence>
<reference evidence="2 3" key="1">
    <citation type="journal article" date="2018" name="Front. Plant Sci.">
        <title>Red Clover (Trifolium pratense) and Zigzag Clover (T. medium) - A Picture of Genomic Similarities and Differences.</title>
        <authorList>
            <person name="Dluhosova J."/>
            <person name="Istvanek J."/>
            <person name="Nedelnik J."/>
            <person name="Repkova J."/>
        </authorList>
    </citation>
    <scope>NUCLEOTIDE SEQUENCE [LARGE SCALE GENOMIC DNA]</scope>
    <source>
        <strain evidence="3">cv. 10/8</strain>
        <tissue evidence="2">Leaf</tissue>
    </source>
</reference>
<feature type="non-terminal residue" evidence="2">
    <location>
        <position position="1"/>
    </location>
</feature>
<dbReference type="AlphaFoldDB" id="A0A392PTS5"/>
<organism evidence="2 3">
    <name type="scientific">Trifolium medium</name>
    <dbReference type="NCBI Taxonomy" id="97028"/>
    <lineage>
        <taxon>Eukaryota</taxon>
        <taxon>Viridiplantae</taxon>
        <taxon>Streptophyta</taxon>
        <taxon>Embryophyta</taxon>
        <taxon>Tracheophyta</taxon>
        <taxon>Spermatophyta</taxon>
        <taxon>Magnoliopsida</taxon>
        <taxon>eudicotyledons</taxon>
        <taxon>Gunneridae</taxon>
        <taxon>Pentapetalae</taxon>
        <taxon>rosids</taxon>
        <taxon>fabids</taxon>
        <taxon>Fabales</taxon>
        <taxon>Fabaceae</taxon>
        <taxon>Papilionoideae</taxon>
        <taxon>50 kb inversion clade</taxon>
        <taxon>NPAAA clade</taxon>
        <taxon>Hologalegina</taxon>
        <taxon>IRL clade</taxon>
        <taxon>Trifolieae</taxon>
        <taxon>Trifolium</taxon>
    </lineage>
</organism>
<accession>A0A392PTS5</accession>
<dbReference type="PANTHER" id="PTHR46890">
    <property type="entry name" value="NON-LTR RETROLELEMENT REVERSE TRANSCRIPTASE-LIKE PROTEIN-RELATED"/>
    <property type="match status" value="1"/>
</dbReference>
<name>A0A392PTS5_9FABA</name>
<proteinExistence type="predicted"/>
<dbReference type="Proteomes" id="UP000265520">
    <property type="component" value="Unassembled WGS sequence"/>
</dbReference>
<dbReference type="SUPFAM" id="SSF56672">
    <property type="entry name" value="DNA/RNA polymerases"/>
    <property type="match status" value="1"/>
</dbReference>
<keyword evidence="3" id="KW-1185">Reference proteome</keyword>
<comment type="caution">
    <text evidence="2">The sequence shown here is derived from an EMBL/GenBank/DDBJ whole genome shotgun (WGS) entry which is preliminary data.</text>
</comment>
<protein>
    <submittedName>
        <fullName evidence="2">Putative ribonuclease H protein</fullName>
    </submittedName>
</protein>
<evidence type="ECO:0000313" key="2">
    <source>
        <dbReference type="EMBL" id="MCI14325.1"/>
    </source>
</evidence>
<dbReference type="EMBL" id="LXQA010091937">
    <property type="protein sequence ID" value="MCI14325.1"/>
    <property type="molecule type" value="Genomic_DNA"/>
</dbReference>
<dbReference type="InterPro" id="IPR000477">
    <property type="entry name" value="RT_dom"/>
</dbReference>
<dbReference type="InterPro" id="IPR052343">
    <property type="entry name" value="Retrotransposon-Effector_Assoc"/>
</dbReference>
<feature type="domain" description="Reverse transcriptase" evidence="1">
    <location>
        <begin position="34"/>
        <end position="165"/>
    </location>
</feature>
<dbReference type="PANTHER" id="PTHR46890:SF48">
    <property type="entry name" value="RNA-DIRECTED DNA POLYMERASE"/>
    <property type="match status" value="1"/>
</dbReference>
<dbReference type="Pfam" id="PF00078">
    <property type="entry name" value="RVT_1"/>
    <property type="match status" value="1"/>
</dbReference>
<evidence type="ECO:0000313" key="3">
    <source>
        <dbReference type="Proteomes" id="UP000265520"/>
    </source>
</evidence>
<sequence length="181" mass="20536">WDIVGSDVTDAALHVLNHKGSSKPYNHTYICLIPKKKNPTHPSDFRPISLCRLITDNTLVAYEVFHHFNQSNSRKGFMGIKTDMAKAYDRVEWNFLKTTLESMGFPHQLTDTIMECVTNVNFSILINGTPSQPFSPQRGLRQGDPLSPYLFIICANVLSGLITKAQSQKKIHGPLKRRPRR</sequence>
<dbReference type="InterPro" id="IPR043502">
    <property type="entry name" value="DNA/RNA_pol_sf"/>
</dbReference>